<organism evidence="1 2">
    <name type="scientific">Serratia symbiotica str. Tucson</name>
    <dbReference type="NCBI Taxonomy" id="914128"/>
    <lineage>
        <taxon>Bacteria</taxon>
        <taxon>Pseudomonadati</taxon>
        <taxon>Pseudomonadota</taxon>
        <taxon>Gammaproteobacteria</taxon>
        <taxon>Enterobacterales</taxon>
        <taxon>Yersiniaceae</taxon>
        <taxon>Serratia</taxon>
        <taxon>Serratia symbiotica</taxon>
    </lineage>
</organism>
<accession>E9CLT2</accession>
<gene>
    <name evidence="1" type="primary">puuP</name>
    <name evidence="1" type="ORF">SSYM_1220</name>
</gene>
<name>E9CLT2_9GAMM</name>
<dbReference type="HOGENOM" id="CLU_3436294_0_0_6"/>
<reference evidence="2" key="1">
    <citation type="journal article" date="2011" name="Genome Biol. Evol.">
        <title>Massive genomic decay in Serratia symbiotica, a recently evolved symbiont of aphids.</title>
        <authorList>
            <person name="Burke G.R."/>
            <person name="Moran N.A."/>
        </authorList>
    </citation>
    <scope>NUCLEOTIDE SEQUENCE [LARGE SCALE GENOMIC DNA]</scope>
    <source>
        <strain evidence="2">Tucson</strain>
    </source>
</reference>
<dbReference type="Proteomes" id="UP000013568">
    <property type="component" value="Unassembled WGS sequence"/>
</dbReference>
<proteinExistence type="predicted"/>
<evidence type="ECO:0000313" key="1">
    <source>
        <dbReference type="EMBL" id="EFW12594.1"/>
    </source>
</evidence>
<protein>
    <submittedName>
        <fullName evidence="1">Putative putrescine importer</fullName>
    </submittedName>
</protein>
<dbReference type="EMBL" id="GL636107">
    <property type="protein sequence ID" value="EFW12594.1"/>
    <property type="molecule type" value="Genomic_DNA"/>
</dbReference>
<feature type="non-terminal residue" evidence="1">
    <location>
        <position position="13"/>
    </location>
</feature>
<evidence type="ECO:0000313" key="2">
    <source>
        <dbReference type="Proteomes" id="UP000013568"/>
    </source>
</evidence>
<keyword evidence="2" id="KW-1185">Reference proteome</keyword>
<sequence length="13" mass="1508">MLLLLLIQLLLLV</sequence>